<dbReference type="EMBL" id="AGUF01000021">
    <property type="protein sequence ID" value="EHK67526.1"/>
    <property type="molecule type" value="Genomic_DNA"/>
</dbReference>
<feature type="domain" description="TonB-dependent receptor plug" evidence="17">
    <location>
        <begin position="69"/>
        <end position="182"/>
    </location>
</feature>
<evidence type="ECO:0000259" key="17">
    <source>
        <dbReference type="Pfam" id="PF07715"/>
    </source>
</evidence>
<dbReference type="Gene3D" id="2.40.170.20">
    <property type="entry name" value="TonB-dependent receptor, beta-barrel domain"/>
    <property type="match status" value="1"/>
</dbReference>
<evidence type="ECO:0000256" key="10">
    <source>
        <dbReference type="ARBA" id="ARBA00023170"/>
    </source>
</evidence>
<evidence type="ECO:0000256" key="11">
    <source>
        <dbReference type="ARBA" id="ARBA00023237"/>
    </source>
</evidence>
<dbReference type="CDD" id="cd01347">
    <property type="entry name" value="ligand_gated_channel"/>
    <property type="match status" value="1"/>
</dbReference>
<dbReference type="SUPFAM" id="SSF56935">
    <property type="entry name" value="Porins"/>
    <property type="match status" value="1"/>
</dbReference>
<feature type="signal peptide" evidence="15">
    <location>
        <begin position="1"/>
        <end position="39"/>
    </location>
</feature>
<sequence length="751" mass="81801">MSTQKSINGSGGAGSASFRTDFRLLPLALAIAAAGSAQAQTGTAGLEDTMGVAQLDTVVVTASGFEQEIRNAPASISVITREQLESRPFHNLADAVADVEGVSVERGGKAGGMNISIRGMPSDYTLVLVDGKRLNQNSSGARANGFGDVDTNFIPPMAAIERIEVVRGPMSTLYGSDAMGGVINIITRKVGQEWTGQLTLDGTAQGDNRFGNTYGAAFYLSGPLKTDKLGLSLRGGHYRRLSANGSYPLNQAEYNSGDYSGDIASFSGLGDSTQQNVGLRLSLTPNRNHDILFDVDSNWQTFDNSNGELGTLNSSVARNRQGGGYEPEMKFNRQRYALTHLGRYGSSISSDTSLVYDTTETIGRTNPMSVPRQPTDGAKRDLEYDNWVFDTKWTMPLFNERHNLTMGGQWREQQFKDTLVSAPLDQRQYQWALFLEDEWRIVDSLALTAGARYDRNEQFGGKWSPRGYLVWNATPMWTFKGGVSKGYKTPDINLMTDGIIGLGAQGTMPLLGNSQLKPESSTSSELGVLFDNGEGLSGNLTAFHTKFKDKIDSQNVPNCLAVGGPVPGCLDLGVWERNGVPVANFSQRVNIDSATIQGFELGGRIPLYGGLSFNGNYTLTASEVTSGAKRGQPLGSQPRHSLNLGLNWRINDQFNAWVRGEYRAKQFNDMNWEKEQVFYNPYWLASMGGSYVVSKNVTLSASVFNLFDKNFVNYGPTKVGASAPAANANWSNSYRQVLEGRRLWVSANVTF</sequence>
<feature type="domain" description="TonB-dependent receptor-like beta-barrel" evidence="16">
    <location>
        <begin position="286"/>
        <end position="706"/>
    </location>
</feature>
<dbReference type="PANTHER" id="PTHR30069">
    <property type="entry name" value="TONB-DEPENDENT OUTER MEMBRANE RECEPTOR"/>
    <property type="match status" value="1"/>
</dbReference>
<keyword evidence="4 12" id="KW-1134">Transmembrane beta strand</keyword>
<dbReference type="InterPro" id="IPR000531">
    <property type="entry name" value="Beta-barrel_TonB"/>
</dbReference>
<evidence type="ECO:0000256" key="12">
    <source>
        <dbReference type="PROSITE-ProRule" id="PRU01360"/>
    </source>
</evidence>
<evidence type="ECO:0000313" key="19">
    <source>
        <dbReference type="Proteomes" id="UP000003113"/>
    </source>
</evidence>
<dbReference type="Pfam" id="PF00593">
    <property type="entry name" value="TonB_dep_Rec_b-barrel"/>
    <property type="match status" value="1"/>
</dbReference>
<keyword evidence="6 15" id="KW-0732">Signal</keyword>
<evidence type="ECO:0000313" key="18">
    <source>
        <dbReference type="EMBL" id="EHK67526.1"/>
    </source>
</evidence>
<keyword evidence="8 13" id="KW-0798">TonB box</keyword>
<gene>
    <name evidence="18" type="ORF">KYC_04507</name>
</gene>
<dbReference type="InterPro" id="IPR037066">
    <property type="entry name" value="Plug_dom_sf"/>
</dbReference>
<evidence type="ECO:0000256" key="5">
    <source>
        <dbReference type="ARBA" id="ARBA00022692"/>
    </source>
</evidence>
<dbReference type="Pfam" id="PF07715">
    <property type="entry name" value="Plug"/>
    <property type="match status" value="1"/>
</dbReference>
<evidence type="ECO:0000256" key="4">
    <source>
        <dbReference type="ARBA" id="ARBA00022452"/>
    </source>
</evidence>
<dbReference type="PATRIC" id="fig|477184.5.peg.889"/>
<comment type="subcellular location">
    <subcellularLocation>
        <location evidence="1 12">Cell outer membrane</location>
        <topology evidence="1 12">Multi-pass membrane protein</topology>
    </subcellularLocation>
</comment>
<dbReference type="GO" id="GO:0009279">
    <property type="term" value="C:cell outer membrane"/>
    <property type="evidence" value="ECO:0007669"/>
    <property type="project" value="UniProtKB-SubCell"/>
</dbReference>
<evidence type="ECO:0000256" key="1">
    <source>
        <dbReference type="ARBA" id="ARBA00004571"/>
    </source>
</evidence>
<feature type="short sequence motif" description="TonB box" evidence="13">
    <location>
        <begin position="57"/>
        <end position="63"/>
    </location>
</feature>
<dbReference type="Gene3D" id="2.170.130.10">
    <property type="entry name" value="TonB-dependent receptor, plug domain"/>
    <property type="match status" value="1"/>
</dbReference>
<dbReference type="PROSITE" id="PS52016">
    <property type="entry name" value="TONB_DEPENDENT_REC_3"/>
    <property type="match status" value="1"/>
</dbReference>
<feature type="chain" id="PRO_5003533010" evidence="15">
    <location>
        <begin position="40"/>
        <end position="751"/>
    </location>
</feature>
<accession>H0F2B5</accession>
<dbReference type="InterPro" id="IPR039426">
    <property type="entry name" value="TonB-dep_rcpt-like"/>
</dbReference>
<evidence type="ECO:0000256" key="14">
    <source>
        <dbReference type="RuleBase" id="RU003357"/>
    </source>
</evidence>
<evidence type="ECO:0000256" key="6">
    <source>
        <dbReference type="ARBA" id="ARBA00022729"/>
    </source>
</evidence>
<dbReference type="InterPro" id="IPR012910">
    <property type="entry name" value="Plug_dom"/>
</dbReference>
<reference evidence="18 19" key="1">
    <citation type="journal article" date="2012" name="J. Bacteriol.">
        <title>Genome sequence of the highly efficient arsenite-oxidizing bacterium Achromobacter arsenitoxydans SY8.</title>
        <authorList>
            <person name="Li X."/>
            <person name="Hu Y."/>
            <person name="Gong J."/>
            <person name="Lin Y."/>
            <person name="Johnstone L."/>
            <person name="Rensing C."/>
            <person name="Wang G."/>
        </authorList>
    </citation>
    <scope>NUCLEOTIDE SEQUENCE [LARGE SCALE GENOMIC DNA]</scope>
    <source>
        <strain evidence="18 19">SY8</strain>
    </source>
</reference>
<keyword evidence="7" id="KW-0406">Ion transport</keyword>
<evidence type="ECO:0000256" key="7">
    <source>
        <dbReference type="ARBA" id="ARBA00023065"/>
    </source>
</evidence>
<dbReference type="STRING" id="477184.KYC_04507"/>
<protein>
    <submittedName>
        <fullName evidence="18">Exogenous ferric siderophore receptor</fullName>
    </submittedName>
</protein>
<dbReference type="eggNOG" id="COG4771">
    <property type="taxonomic scope" value="Bacteria"/>
</dbReference>
<evidence type="ECO:0000256" key="15">
    <source>
        <dbReference type="SAM" id="SignalP"/>
    </source>
</evidence>
<evidence type="ECO:0000256" key="8">
    <source>
        <dbReference type="ARBA" id="ARBA00023077"/>
    </source>
</evidence>
<evidence type="ECO:0000256" key="13">
    <source>
        <dbReference type="PROSITE-ProRule" id="PRU10143"/>
    </source>
</evidence>
<name>H0F2B5_9BURK</name>
<keyword evidence="9 12" id="KW-0472">Membrane</keyword>
<comment type="caution">
    <text evidence="18">The sequence shown here is derived from an EMBL/GenBank/DDBJ whole genome shotgun (WGS) entry which is preliminary data.</text>
</comment>
<dbReference type="Proteomes" id="UP000003113">
    <property type="component" value="Unassembled WGS sequence"/>
</dbReference>
<comment type="similarity">
    <text evidence="2 12 14">Belongs to the TonB-dependent receptor family.</text>
</comment>
<keyword evidence="3 12" id="KW-0813">Transport</keyword>
<evidence type="ECO:0000259" key="16">
    <source>
        <dbReference type="Pfam" id="PF00593"/>
    </source>
</evidence>
<organism evidence="18 19">
    <name type="scientific">Achromobacter arsenitoxydans SY8</name>
    <dbReference type="NCBI Taxonomy" id="477184"/>
    <lineage>
        <taxon>Bacteria</taxon>
        <taxon>Pseudomonadati</taxon>
        <taxon>Pseudomonadota</taxon>
        <taxon>Betaproteobacteria</taxon>
        <taxon>Burkholderiales</taxon>
        <taxon>Alcaligenaceae</taxon>
        <taxon>Achromobacter</taxon>
    </lineage>
</organism>
<dbReference type="InterPro" id="IPR010916">
    <property type="entry name" value="TonB_box_CS"/>
</dbReference>
<keyword evidence="11 12" id="KW-0998">Cell outer membrane</keyword>
<keyword evidence="19" id="KW-1185">Reference proteome</keyword>
<keyword evidence="10 18" id="KW-0675">Receptor</keyword>
<evidence type="ECO:0000256" key="9">
    <source>
        <dbReference type="ARBA" id="ARBA00023136"/>
    </source>
</evidence>
<dbReference type="AlphaFoldDB" id="H0F2B5"/>
<dbReference type="GO" id="GO:0044718">
    <property type="term" value="P:siderophore transmembrane transport"/>
    <property type="evidence" value="ECO:0007669"/>
    <property type="project" value="TreeGrafter"/>
</dbReference>
<dbReference type="InterPro" id="IPR036942">
    <property type="entry name" value="Beta-barrel_TonB_sf"/>
</dbReference>
<proteinExistence type="inferred from homology"/>
<dbReference type="PANTHER" id="PTHR30069:SF53">
    <property type="entry name" value="COLICIN I RECEPTOR-RELATED"/>
    <property type="match status" value="1"/>
</dbReference>
<dbReference type="RefSeq" id="WP_008159248.1">
    <property type="nucleotide sequence ID" value="NZ_AGUF01000021.1"/>
</dbReference>
<evidence type="ECO:0000256" key="3">
    <source>
        <dbReference type="ARBA" id="ARBA00022448"/>
    </source>
</evidence>
<dbReference type="PROSITE" id="PS00430">
    <property type="entry name" value="TONB_DEPENDENT_REC_1"/>
    <property type="match status" value="1"/>
</dbReference>
<evidence type="ECO:0000256" key="2">
    <source>
        <dbReference type="ARBA" id="ARBA00009810"/>
    </source>
</evidence>
<dbReference type="OrthoDB" id="183532at2"/>
<dbReference type="GO" id="GO:0015344">
    <property type="term" value="F:siderophore uptake transmembrane transporter activity"/>
    <property type="evidence" value="ECO:0007669"/>
    <property type="project" value="TreeGrafter"/>
</dbReference>
<keyword evidence="5 12" id="KW-0812">Transmembrane</keyword>